<accession>A0A6A6Q172</accession>
<sequence length="311" mass="34264">MASRTFQPNKEIPDLSGKVIFITGGTAGLGAGSIAELAKHDPAHIIFSGRNERSADALKTKVAKTSPNVKLSFLKCDISSLSSVQACANELKAATDRLDILMLNAGIMAVDAATSPDGYEIQWATNQMGHSLLVKLLLPLLQQTAQLPGADVRVVNMTSIAYKQAPKQGMDFNTLRSKQENLGSMMVPGRWERYGQSKLAQLLYTEQLAERYPEVTFVSVHPGYIMTGLFGNVSLMTKLPALVMSVGKRTPVEQGHFNQCWAATCDKKLLKNGEYYEPIGEKGPRATRQSKDRKLGERLWQWTQTELEAYQ</sequence>
<dbReference type="InterPro" id="IPR036291">
    <property type="entry name" value="NAD(P)-bd_dom_sf"/>
</dbReference>
<dbReference type="Proteomes" id="UP000799767">
    <property type="component" value="Unassembled WGS sequence"/>
</dbReference>
<keyword evidence="2" id="KW-0560">Oxidoreductase</keyword>
<comment type="similarity">
    <text evidence="1">Belongs to the short-chain dehydrogenases/reductases (SDR) family.</text>
</comment>
<name>A0A6A6Q172_9PEZI</name>
<evidence type="ECO:0000256" key="2">
    <source>
        <dbReference type="ARBA" id="ARBA00023002"/>
    </source>
</evidence>
<evidence type="ECO:0000313" key="3">
    <source>
        <dbReference type="EMBL" id="KAF2486042.1"/>
    </source>
</evidence>
<dbReference type="PRINTS" id="PR00081">
    <property type="entry name" value="GDHRDH"/>
</dbReference>
<dbReference type="Pfam" id="PF00106">
    <property type="entry name" value="adh_short"/>
    <property type="match status" value="1"/>
</dbReference>
<organism evidence="3 4">
    <name type="scientific">Neohortaea acidophila</name>
    <dbReference type="NCBI Taxonomy" id="245834"/>
    <lineage>
        <taxon>Eukaryota</taxon>
        <taxon>Fungi</taxon>
        <taxon>Dikarya</taxon>
        <taxon>Ascomycota</taxon>
        <taxon>Pezizomycotina</taxon>
        <taxon>Dothideomycetes</taxon>
        <taxon>Dothideomycetidae</taxon>
        <taxon>Mycosphaerellales</taxon>
        <taxon>Teratosphaeriaceae</taxon>
        <taxon>Neohortaea</taxon>
    </lineage>
</organism>
<keyword evidence="4" id="KW-1185">Reference proteome</keyword>
<dbReference type="SUPFAM" id="SSF51735">
    <property type="entry name" value="NAD(P)-binding Rossmann-fold domains"/>
    <property type="match status" value="1"/>
</dbReference>
<dbReference type="GO" id="GO:0016491">
    <property type="term" value="F:oxidoreductase activity"/>
    <property type="evidence" value="ECO:0007669"/>
    <property type="project" value="UniProtKB-KW"/>
</dbReference>
<evidence type="ECO:0000256" key="1">
    <source>
        <dbReference type="ARBA" id="ARBA00006484"/>
    </source>
</evidence>
<evidence type="ECO:0000313" key="4">
    <source>
        <dbReference type="Proteomes" id="UP000799767"/>
    </source>
</evidence>
<dbReference type="InterPro" id="IPR002347">
    <property type="entry name" value="SDR_fam"/>
</dbReference>
<dbReference type="PANTHER" id="PTHR24320">
    <property type="entry name" value="RETINOL DEHYDROGENASE"/>
    <property type="match status" value="1"/>
</dbReference>
<protein>
    <submittedName>
        <fullName evidence="3">Retinol dehydrogenase 14</fullName>
    </submittedName>
</protein>
<proteinExistence type="inferred from homology"/>
<dbReference type="AlphaFoldDB" id="A0A6A6Q172"/>
<dbReference type="RefSeq" id="XP_033592611.1">
    <property type="nucleotide sequence ID" value="XM_033735871.1"/>
</dbReference>
<dbReference type="GeneID" id="54476873"/>
<gene>
    <name evidence="3" type="ORF">BDY17DRAFT_315023</name>
</gene>
<dbReference type="EMBL" id="MU001632">
    <property type="protein sequence ID" value="KAF2486042.1"/>
    <property type="molecule type" value="Genomic_DNA"/>
</dbReference>
<dbReference type="OrthoDB" id="191139at2759"/>
<reference evidence="3" key="1">
    <citation type="journal article" date="2020" name="Stud. Mycol.">
        <title>101 Dothideomycetes genomes: a test case for predicting lifestyles and emergence of pathogens.</title>
        <authorList>
            <person name="Haridas S."/>
            <person name="Albert R."/>
            <person name="Binder M."/>
            <person name="Bloem J."/>
            <person name="Labutti K."/>
            <person name="Salamov A."/>
            <person name="Andreopoulos B."/>
            <person name="Baker S."/>
            <person name="Barry K."/>
            <person name="Bills G."/>
            <person name="Bluhm B."/>
            <person name="Cannon C."/>
            <person name="Castanera R."/>
            <person name="Culley D."/>
            <person name="Daum C."/>
            <person name="Ezra D."/>
            <person name="Gonzalez J."/>
            <person name="Henrissat B."/>
            <person name="Kuo A."/>
            <person name="Liang C."/>
            <person name="Lipzen A."/>
            <person name="Lutzoni F."/>
            <person name="Magnuson J."/>
            <person name="Mondo S."/>
            <person name="Nolan M."/>
            <person name="Ohm R."/>
            <person name="Pangilinan J."/>
            <person name="Park H.-J."/>
            <person name="Ramirez L."/>
            <person name="Alfaro M."/>
            <person name="Sun H."/>
            <person name="Tritt A."/>
            <person name="Yoshinaga Y."/>
            <person name="Zwiers L.-H."/>
            <person name="Turgeon B."/>
            <person name="Goodwin S."/>
            <person name="Spatafora J."/>
            <person name="Crous P."/>
            <person name="Grigoriev I."/>
        </authorList>
    </citation>
    <scope>NUCLEOTIDE SEQUENCE</scope>
    <source>
        <strain evidence="3">CBS 113389</strain>
    </source>
</reference>
<dbReference type="Gene3D" id="3.40.50.720">
    <property type="entry name" value="NAD(P)-binding Rossmann-like Domain"/>
    <property type="match status" value="1"/>
</dbReference>
<dbReference type="PANTHER" id="PTHR24320:SF154">
    <property type="entry name" value="OXIDOREDUCTASE, SHORT-CHAIN DEHYDROGENASE_REDUCTASE FAMILY (AFU_ORTHOLOGUE AFUA_2G04560)"/>
    <property type="match status" value="1"/>
</dbReference>